<dbReference type="RefSeq" id="WP_109609390.1">
    <property type="nucleotide sequence ID" value="NZ_QGHA01000009.1"/>
</dbReference>
<gene>
    <name evidence="2" type="ORF">LX99_03977</name>
</gene>
<evidence type="ECO:0000313" key="3">
    <source>
        <dbReference type="Proteomes" id="UP000245678"/>
    </source>
</evidence>
<evidence type="ECO:0000313" key="2">
    <source>
        <dbReference type="EMBL" id="PWK74176.1"/>
    </source>
</evidence>
<dbReference type="AlphaFoldDB" id="A0A316H3Z3"/>
<reference evidence="2 3" key="1">
    <citation type="submission" date="2018-05" db="EMBL/GenBank/DDBJ databases">
        <title>Genomic Encyclopedia of Archaeal and Bacterial Type Strains, Phase II (KMG-II): from individual species to whole genera.</title>
        <authorList>
            <person name="Goeker M."/>
        </authorList>
    </citation>
    <scope>NUCLEOTIDE SEQUENCE [LARGE SCALE GENOMIC DNA]</scope>
    <source>
        <strain evidence="2 3">DSM 19975</strain>
    </source>
</reference>
<feature type="transmembrane region" description="Helical" evidence="1">
    <location>
        <begin position="6"/>
        <end position="26"/>
    </location>
</feature>
<sequence length="174" mass="20207">MTFQDVMSLGNTALTLAWMLIAYALFKLQAYTFQVQADTFREQQKISQLENKKFLLSIRPQFIISQNSYITHPVVYDGIEQVNFIIIVKLNSNTASSVFIKHNTPYLNNILPEVELEYIQPNHQIKIVDNQVNRQHILEEIEIELFFSDEVGTRYIQIISGNITHLMISPPMFV</sequence>
<evidence type="ECO:0000256" key="1">
    <source>
        <dbReference type="SAM" id="Phobius"/>
    </source>
</evidence>
<comment type="caution">
    <text evidence="2">The sequence shown here is derived from an EMBL/GenBank/DDBJ whole genome shotgun (WGS) entry which is preliminary data.</text>
</comment>
<name>A0A316H3Z3_9SPHI</name>
<dbReference type="EMBL" id="QGHA01000009">
    <property type="protein sequence ID" value="PWK74176.1"/>
    <property type="molecule type" value="Genomic_DNA"/>
</dbReference>
<protein>
    <submittedName>
        <fullName evidence="2">Uncharacterized protein</fullName>
    </submittedName>
</protein>
<accession>A0A316H3Z3</accession>
<dbReference type="Proteomes" id="UP000245678">
    <property type="component" value="Unassembled WGS sequence"/>
</dbReference>
<proteinExistence type="predicted"/>
<keyword evidence="1" id="KW-0812">Transmembrane</keyword>
<organism evidence="2 3">
    <name type="scientific">Mucilaginibacter oryzae</name>
    <dbReference type="NCBI Taxonomy" id="468058"/>
    <lineage>
        <taxon>Bacteria</taxon>
        <taxon>Pseudomonadati</taxon>
        <taxon>Bacteroidota</taxon>
        <taxon>Sphingobacteriia</taxon>
        <taxon>Sphingobacteriales</taxon>
        <taxon>Sphingobacteriaceae</taxon>
        <taxon>Mucilaginibacter</taxon>
    </lineage>
</organism>
<keyword evidence="1" id="KW-1133">Transmembrane helix</keyword>
<keyword evidence="1" id="KW-0472">Membrane</keyword>
<keyword evidence="3" id="KW-1185">Reference proteome</keyword>